<dbReference type="PRINTS" id="PR00032">
    <property type="entry name" value="HTHARAC"/>
</dbReference>
<dbReference type="Pfam" id="PF12833">
    <property type="entry name" value="HTH_18"/>
    <property type="match status" value="1"/>
</dbReference>
<organism evidence="5 6">
    <name type="scientific">Peptoniphilus porci</name>
    <dbReference type="NCBI Taxonomy" id="2652280"/>
    <lineage>
        <taxon>Bacteria</taxon>
        <taxon>Bacillati</taxon>
        <taxon>Bacillota</taxon>
        <taxon>Tissierellia</taxon>
        <taxon>Tissierellales</taxon>
        <taxon>Peptoniphilaceae</taxon>
        <taxon>Peptoniphilus</taxon>
    </lineage>
</organism>
<dbReference type="STRING" id="1465756.BIV18_06050"/>
<proteinExistence type="predicted"/>
<keyword evidence="2" id="KW-0238">DNA-binding</keyword>
<reference evidence="5 6" key="1">
    <citation type="journal article" date="2016" name="Appl. Environ. Microbiol.">
        <title>Function and Phylogeny of Bacterial Butyryl Coenzyme A:Acetate Transferases and Their Diversity in the Proximal Colon of Swine.</title>
        <authorList>
            <person name="Trachsel J."/>
            <person name="Bayles D.O."/>
            <person name="Looft T."/>
            <person name="Levine U.Y."/>
            <person name="Allen H.K."/>
        </authorList>
    </citation>
    <scope>NUCLEOTIDE SEQUENCE [LARGE SCALE GENOMIC DNA]</scope>
    <source>
        <strain evidence="5 6">35-6-1</strain>
    </source>
</reference>
<dbReference type="EMBL" id="MJIH01000001">
    <property type="protein sequence ID" value="OLR65104.1"/>
    <property type="molecule type" value="Genomic_DNA"/>
</dbReference>
<accession>A0A1U7M0D0</accession>
<keyword evidence="6" id="KW-1185">Reference proteome</keyword>
<dbReference type="PROSITE" id="PS00041">
    <property type="entry name" value="HTH_ARAC_FAMILY_1"/>
    <property type="match status" value="1"/>
</dbReference>
<dbReference type="InterPro" id="IPR009057">
    <property type="entry name" value="Homeodomain-like_sf"/>
</dbReference>
<dbReference type="InterPro" id="IPR020449">
    <property type="entry name" value="Tscrpt_reg_AraC-type_HTH"/>
</dbReference>
<name>A0A1U7M0D0_9FIRM</name>
<dbReference type="InterPro" id="IPR018060">
    <property type="entry name" value="HTH_AraC"/>
</dbReference>
<gene>
    <name evidence="5" type="ORF">BIV18_06050</name>
</gene>
<dbReference type="Proteomes" id="UP000187166">
    <property type="component" value="Unassembled WGS sequence"/>
</dbReference>
<dbReference type="PROSITE" id="PS01124">
    <property type="entry name" value="HTH_ARAC_FAMILY_2"/>
    <property type="match status" value="1"/>
</dbReference>
<dbReference type="Pfam" id="PF17853">
    <property type="entry name" value="GGDEF_2"/>
    <property type="match status" value="1"/>
</dbReference>
<evidence type="ECO:0000256" key="1">
    <source>
        <dbReference type="ARBA" id="ARBA00023015"/>
    </source>
</evidence>
<dbReference type="InterPro" id="IPR041522">
    <property type="entry name" value="CdaR_GGDEF"/>
</dbReference>
<evidence type="ECO:0000256" key="3">
    <source>
        <dbReference type="ARBA" id="ARBA00023163"/>
    </source>
</evidence>
<dbReference type="PANTHER" id="PTHR43280">
    <property type="entry name" value="ARAC-FAMILY TRANSCRIPTIONAL REGULATOR"/>
    <property type="match status" value="1"/>
</dbReference>
<dbReference type="GO" id="GO:0043565">
    <property type="term" value="F:sequence-specific DNA binding"/>
    <property type="evidence" value="ECO:0007669"/>
    <property type="project" value="InterPro"/>
</dbReference>
<evidence type="ECO:0000259" key="4">
    <source>
        <dbReference type="PROSITE" id="PS01124"/>
    </source>
</evidence>
<dbReference type="PANTHER" id="PTHR43280:SF2">
    <property type="entry name" value="HTH-TYPE TRANSCRIPTIONAL REGULATOR EXSA"/>
    <property type="match status" value="1"/>
</dbReference>
<dbReference type="SMART" id="SM00342">
    <property type="entry name" value="HTH_ARAC"/>
    <property type="match status" value="1"/>
</dbReference>
<dbReference type="SUPFAM" id="SSF46689">
    <property type="entry name" value="Homeodomain-like"/>
    <property type="match status" value="2"/>
</dbReference>
<dbReference type="AlphaFoldDB" id="A0A1U7M0D0"/>
<evidence type="ECO:0000256" key="2">
    <source>
        <dbReference type="ARBA" id="ARBA00023125"/>
    </source>
</evidence>
<comment type="caution">
    <text evidence="5">The sequence shown here is derived from an EMBL/GenBank/DDBJ whole genome shotgun (WGS) entry which is preliminary data.</text>
</comment>
<dbReference type="Gene3D" id="1.10.10.60">
    <property type="entry name" value="Homeodomain-like"/>
    <property type="match status" value="2"/>
</dbReference>
<feature type="domain" description="HTH araC/xylS-type" evidence="4">
    <location>
        <begin position="298"/>
        <end position="396"/>
    </location>
</feature>
<sequence>MENNLLLYDIITKEYIHNLIYGDLSRAKLFKSTFKEYDFDLNTNYIITVMYDDFWKICRNRDNQYRYNIKKKLLDYTREILLDFKTISTTLTGTDKIIIFLDCQERDEDKAYELSEVVAEKIINGLKKYISHTVSIGISSYCKSNKDIARGYEESFSSLENIFGEGRGKILRPRAKNLSINKNYKSKIDKRIYGLLIKIGFQDKEGSYELIDMMLDEMIIRNMTEEYIKSNVIRLIVEVINYFNREHSKSNLSVITIKGIETIVDANNISDINSTLKKVVNLICSNLEREDEHELAINNAKAYVKKYYMDDINLDQIAMVVGYSKSHFSRMFKEHIGINFSKYLIKTRINNAEKLIINSDKPIYEISIDVGFNDYSYFSKVFKENYELSPKEYRNKFKTSSYSVSK</sequence>
<dbReference type="InterPro" id="IPR018062">
    <property type="entry name" value="HTH_AraC-typ_CS"/>
</dbReference>
<evidence type="ECO:0000313" key="5">
    <source>
        <dbReference type="EMBL" id="OLR65104.1"/>
    </source>
</evidence>
<keyword evidence="3" id="KW-0804">Transcription</keyword>
<dbReference type="GO" id="GO:0003700">
    <property type="term" value="F:DNA-binding transcription factor activity"/>
    <property type="evidence" value="ECO:0007669"/>
    <property type="project" value="InterPro"/>
</dbReference>
<keyword evidence="1" id="KW-0805">Transcription regulation</keyword>
<protein>
    <submittedName>
        <fullName evidence="5">AraC family transcriptional regulator</fullName>
    </submittedName>
</protein>
<evidence type="ECO:0000313" key="6">
    <source>
        <dbReference type="Proteomes" id="UP000187166"/>
    </source>
</evidence>